<sequence length="384" mass="43272">MYSESDELELENPEYRLVEMIDDMEEVVGQLSVEPAHWGLAAIRLDAYERMYTMINILGGSRAGSIAPSQSEVEQAVAEPSGVQGLQATDKQLGDKGEAVIVARRDKIVAFLPNDPLAPLELVKTLTPTGRQITHAHAEDIAFQRLLQGYRDVPMMEWRKVLVRYKDPRALESVLSDCIACDDLEHLDTRLVERSQMLSRREDRQINDHFIDTLVRQIGAIKFGVDWNSRGDEAGGKAWKGQYYVNAFKKHPDFKALDPNDGPAYQKALKAFRRKHEKAVTSRNRLLEVYHTFGSGALIDPLWNVTDIYTRRSPQFFRVFESLRDFVATASLTNTNTPVKSVLSARHPQTSNALLNVAGFLGGQPVYDYVQDFLVNLPPRVASV</sequence>
<name>A0ACB8B802_9AGAM</name>
<gene>
    <name evidence="1" type="ORF">BV22DRAFT_1132316</name>
</gene>
<dbReference type="Proteomes" id="UP000790709">
    <property type="component" value="Unassembled WGS sequence"/>
</dbReference>
<reference evidence="1" key="1">
    <citation type="journal article" date="2021" name="New Phytol.">
        <title>Evolutionary innovations through gain and loss of genes in the ectomycorrhizal Boletales.</title>
        <authorList>
            <person name="Wu G."/>
            <person name="Miyauchi S."/>
            <person name="Morin E."/>
            <person name="Kuo A."/>
            <person name="Drula E."/>
            <person name="Varga T."/>
            <person name="Kohler A."/>
            <person name="Feng B."/>
            <person name="Cao Y."/>
            <person name="Lipzen A."/>
            <person name="Daum C."/>
            <person name="Hundley H."/>
            <person name="Pangilinan J."/>
            <person name="Johnson J."/>
            <person name="Barry K."/>
            <person name="LaButti K."/>
            <person name="Ng V."/>
            <person name="Ahrendt S."/>
            <person name="Min B."/>
            <person name="Choi I.G."/>
            <person name="Park H."/>
            <person name="Plett J.M."/>
            <person name="Magnuson J."/>
            <person name="Spatafora J.W."/>
            <person name="Nagy L.G."/>
            <person name="Henrissat B."/>
            <person name="Grigoriev I.V."/>
            <person name="Yang Z.L."/>
            <person name="Xu J."/>
            <person name="Martin F.M."/>
        </authorList>
    </citation>
    <scope>NUCLEOTIDE SEQUENCE</scope>
    <source>
        <strain evidence="1">KUC20120723A-06</strain>
    </source>
</reference>
<organism evidence="1 2">
    <name type="scientific">Leucogyrophana mollusca</name>
    <dbReference type="NCBI Taxonomy" id="85980"/>
    <lineage>
        <taxon>Eukaryota</taxon>
        <taxon>Fungi</taxon>
        <taxon>Dikarya</taxon>
        <taxon>Basidiomycota</taxon>
        <taxon>Agaricomycotina</taxon>
        <taxon>Agaricomycetes</taxon>
        <taxon>Agaricomycetidae</taxon>
        <taxon>Boletales</taxon>
        <taxon>Boletales incertae sedis</taxon>
        <taxon>Leucogyrophana</taxon>
    </lineage>
</organism>
<dbReference type="EMBL" id="MU266528">
    <property type="protein sequence ID" value="KAH7921409.1"/>
    <property type="molecule type" value="Genomic_DNA"/>
</dbReference>
<keyword evidence="2" id="KW-1185">Reference proteome</keyword>
<comment type="caution">
    <text evidence="1">The sequence shown here is derived from an EMBL/GenBank/DDBJ whole genome shotgun (WGS) entry which is preliminary data.</text>
</comment>
<proteinExistence type="predicted"/>
<evidence type="ECO:0000313" key="1">
    <source>
        <dbReference type="EMBL" id="KAH7921409.1"/>
    </source>
</evidence>
<accession>A0ACB8B802</accession>
<protein>
    <submittedName>
        <fullName evidence="1">Uncharacterized protein</fullName>
    </submittedName>
</protein>
<evidence type="ECO:0000313" key="2">
    <source>
        <dbReference type="Proteomes" id="UP000790709"/>
    </source>
</evidence>